<accession>A0A091C477</accession>
<dbReference type="Proteomes" id="UP000029392">
    <property type="component" value="Unassembled WGS sequence"/>
</dbReference>
<feature type="region of interest" description="Disordered" evidence="1">
    <location>
        <begin position="1"/>
        <end position="27"/>
    </location>
</feature>
<dbReference type="AlphaFoldDB" id="A0A091C477"/>
<dbReference type="RefSeq" id="WP_043801235.1">
    <property type="nucleotide sequence ID" value="NZ_AVCH01000071.1"/>
</dbReference>
<dbReference type="OrthoDB" id="6571369at2"/>
<protein>
    <recommendedName>
        <fullName evidence="4">DUF2314 domain-containing protein</fullName>
    </recommendedName>
</protein>
<evidence type="ECO:0008006" key="4">
    <source>
        <dbReference type="Google" id="ProtNLM"/>
    </source>
</evidence>
<dbReference type="eggNOG" id="COG4859">
    <property type="taxonomic scope" value="Bacteria"/>
</dbReference>
<evidence type="ECO:0000256" key="1">
    <source>
        <dbReference type="SAM" id="MobiDB-lite"/>
    </source>
</evidence>
<proteinExistence type="predicted"/>
<gene>
    <name evidence="2" type="ORF">N790_14785</name>
</gene>
<dbReference type="EMBL" id="AVCH01000071">
    <property type="protein sequence ID" value="KFN51425.1"/>
    <property type="molecule type" value="Genomic_DNA"/>
</dbReference>
<sequence length="114" mass="13079">MSTPRLATREHDGWWLSDGEEAHAESPESFWIPPAEARRGLAPGDIAKLRFYILAPDASGEEVEHGERMWVQVLECQAGWYRGALDNDPHCTDRLQAGMELWFQPMHVIDIHQR</sequence>
<evidence type="ECO:0000313" key="2">
    <source>
        <dbReference type="EMBL" id="KFN51425.1"/>
    </source>
</evidence>
<organism evidence="2 3">
    <name type="scientific">Arenimonas malthae CC-JY-1</name>
    <dbReference type="NCBI Taxonomy" id="1384054"/>
    <lineage>
        <taxon>Bacteria</taxon>
        <taxon>Pseudomonadati</taxon>
        <taxon>Pseudomonadota</taxon>
        <taxon>Gammaproteobacteria</taxon>
        <taxon>Lysobacterales</taxon>
        <taxon>Lysobacteraceae</taxon>
        <taxon>Arenimonas</taxon>
    </lineage>
</organism>
<comment type="caution">
    <text evidence="2">The sequence shown here is derived from an EMBL/GenBank/DDBJ whole genome shotgun (WGS) entry which is preliminary data.</text>
</comment>
<name>A0A091C477_9GAMM</name>
<keyword evidence="3" id="KW-1185">Reference proteome</keyword>
<reference evidence="2 3" key="1">
    <citation type="submission" date="2013-09" db="EMBL/GenBank/DDBJ databases">
        <title>Genome sequencing of Arenimonas malthae.</title>
        <authorList>
            <person name="Chen F."/>
            <person name="Wang G."/>
        </authorList>
    </citation>
    <scope>NUCLEOTIDE SEQUENCE [LARGE SCALE GENOMIC DNA]</scope>
    <source>
        <strain evidence="2 3">CC-JY-1</strain>
    </source>
</reference>
<evidence type="ECO:0000313" key="3">
    <source>
        <dbReference type="Proteomes" id="UP000029392"/>
    </source>
</evidence>